<sequence length="321" mass="36556">MANLKEVAKLAGVSPTTVSRVLNNHPHVNKDTRNKVHQIIEELNYIPNINAINLIKGKTNLIGIVIPFSNYPYFSQLIQGISEVATQKNKKVVLFQTSYDSKQELEALEMLKLKQLDSLIICSRNISIATIESYLQYGPISIFENIKNTTLHTTYIDHYHAFKHALQYLYKLGHRDIGCVINRRNSSSSIQRLSAYKDFCLEHHIPIKEELIFENYALLEDGKALYESLKKTKTIPSAIVISSDHTAAGLYLSLSETERKNFSIIGFENQEISTLLNITTVDIPLHTIGIQLFKQLSNNSITQTKFDTHLIKRHSVFKLKD</sequence>
<name>A0A239YV72_9STAP</name>
<dbReference type="CDD" id="cd01392">
    <property type="entry name" value="HTH_LacI"/>
    <property type="match status" value="1"/>
</dbReference>
<dbReference type="InterPro" id="IPR000843">
    <property type="entry name" value="HTH_LacI"/>
</dbReference>
<protein>
    <submittedName>
        <fullName evidence="5">Catabolite control protein</fullName>
    </submittedName>
</protein>
<dbReference type="PROSITE" id="PS00356">
    <property type="entry name" value="HTH_LACI_1"/>
    <property type="match status" value="1"/>
</dbReference>
<dbReference type="KEGG" id="sste:SAMEA4384403_0874"/>
<evidence type="ECO:0000256" key="3">
    <source>
        <dbReference type="ARBA" id="ARBA00023163"/>
    </source>
</evidence>
<dbReference type="Pfam" id="PF00532">
    <property type="entry name" value="Peripla_BP_1"/>
    <property type="match status" value="1"/>
</dbReference>
<keyword evidence="1" id="KW-0805">Transcription regulation</keyword>
<dbReference type="InterPro" id="IPR001761">
    <property type="entry name" value="Peripla_BP/Lac1_sug-bd_dom"/>
</dbReference>
<dbReference type="SMART" id="SM00354">
    <property type="entry name" value="HTH_LACI"/>
    <property type="match status" value="1"/>
</dbReference>
<dbReference type="OrthoDB" id="9798934at2"/>
<dbReference type="PANTHER" id="PTHR30146">
    <property type="entry name" value="LACI-RELATED TRANSCRIPTIONAL REPRESSOR"/>
    <property type="match status" value="1"/>
</dbReference>
<evidence type="ECO:0000313" key="5">
    <source>
        <dbReference type="EMBL" id="SNV62657.1"/>
    </source>
</evidence>
<dbReference type="CDD" id="cd06286">
    <property type="entry name" value="PBP1_CcpB-like"/>
    <property type="match status" value="1"/>
</dbReference>
<dbReference type="SUPFAM" id="SSF47413">
    <property type="entry name" value="lambda repressor-like DNA-binding domains"/>
    <property type="match status" value="1"/>
</dbReference>
<evidence type="ECO:0000256" key="1">
    <source>
        <dbReference type="ARBA" id="ARBA00023015"/>
    </source>
</evidence>
<reference evidence="5 6" key="1">
    <citation type="submission" date="2017-06" db="EMBL/GenBank/DDBJ databases">
        <authorList>
            <consortium name="Pathogen Informatics"/>
        </authorList>
    </citation>
    <scope>NUCLEOTIDE SEQUENCE [LARGE SCALE GENOMIC DNA]</scope>
    <source>
        <strain evidence="5 6">NCTC13839</strain>
    </source>
</reference>
<evidence type="ECO:0000256" key="2">
    <source>
        <dbReference type="ARBA" id="ARBA00023125"/>
    </source>
</evidence>
<dbReference type="GO" id="GO:0003700">
    <property type="term" value="F:DNA-binding transcription factor activity"/>
    <property type="evidence" value="ECO:0007669"/>
    <property type="project" value="TreeGrafter"/>
</dbReference>
<dbReference type="PRINTS" id="PR00036">
    <property type="entry name" value="HTHLACI"/>
</dbReference>
<evidence type="ECO:0000259" key="4">
    <source>
        <dbReference type="PROSITE" id="PS50932"/>
    </source>
</evidence>
<dbReference type="Gene3D" id="1.10.260.40">
    <property type="entry name" value="lambda repressor-like DNA-binding domains"/>
    <property type="match status" value="1"/>
</dbReference>
<dbReference type="InterPro" id="IPR028082">
    <property type="entry name" value="Peripla_BP_I"/>
</dbReference>
<dbReference type="PANTHER" id="PTHR30146:SF105">
    <property type="entry name" value="CATABOLITE CONTROL PROTEIN B"/>
    <property type="match status" value="1"/>
</dbReference>
<gene>
    <name evidence="5" type="primary">ccpB</name>
    <name evidence="5" type="ORF">SAMEA4384403_00874</name>
</gene>
<dbReference type="RefSeq" id="WP_095087171.1">
    <property type="nucleotide sequence ID" value="NZ_BMDM01000002.1"/>
</dbReference>
<dbReference type="Proteomes" id="UP000242084">
    <property type="component" value="Chromosome 1"/>
</dbReference>
<organism evidence="5 6">
    <name type="scientific">Mammaliicoccus stepanovicii</name>
    <dbReference type="NCBI Taxonomy" id="643214"/>
    <lineage>
        <taxon>Bacteria</taxon>
        <taxon>Bacillati</taxon>
        <taxon>Bacillota</taxon>
        <taxon>Bacilli</taxon>
        <taxon>Bacillales</taxon>
        <taxon>Staphylococcaceae</taxon>
        <taxon>Mammaliicoccus</taxon>
    </lineage>
</organism>
<dbReference type="Gene3D" id="3.40.50.2300">
    <property type="match status" value="2"/>
</dbReference>
<dbReference type="EMBL" id="LT906462">
    <property type="protein sequence ID" value="SNV62657.1"/>
    <property type="molecule type" value="Genomic_DNA"/>
</dbReference>
<keyword evidence="2" id="KW-0238">DNA-binding</keyword>
<dbReference type="AlphaFoldDB" id="A0A239YV72"/>
<dbReference type="GO" id="GO:0000976">
    <property type="term" value="F:transcription cis-regulatory region binding"/>
    <property type="evidence" value="ECO:0007669"/>
    <property type="project" value="TreeGrafter"/>
</dbReference>
<keyword evidence="6" id="KW-1185">Reference proteome</keyword>
<dbReference type="Pfam" id="PF00356">
    <property type="entry name" value="LacI"/>
    <property type="match status" value="1"/>
</dbReference>
<dbReference type="InterPro" id="IPR010982">
    <property type="entry name" value="Lambda_DNA-bd_dom_sf"/>
</dbReference>
<dbReference type="PROSITE" id="PS50932">
    <property type="entry name" value="HTH_LACI_2"/>
    <property type="match status" value="1"/>
</dbReference>
<feature type="domain" description="HTH lacI-type" evidence="4">
    <location>
        <begin position="2"/>
        <end position="56"/>
    </location>
</feature>
<proteinExistence type="predicted"/>
<dbReference type="SUPFAM" id="SSF53822">
    <property type="entry name" value="Periplasmic binding protein-like I"/>
    <property type="match status" value="1"/>
</dbReference>
<keyword evidence="3" id="KW-0804">Transcription</keyword>
<accession>A0A239YV72</accession>
<evidence type="ECO:0000313" key="6">
    <source>
        <dbReference type="Proteomes" id="UP000242084"/>
    </source>
</evidence>